<sequence length="295" mass="32988">MPTDEVIAKRGDALLELFKEQQPACTLLVSSHVLSLASRVFEAMFNGNFTEGQDLSAPSPKKVALREDNPDSIMLLAKITHMKISDIPETIALTHLADLAIACDTYQCTEAVQSWSRVQVAQRLASPGHPFFEKLIFITYVFDLFHEFEQMRHQKKARISASRQKLFPKKYYELVASTCPHAGHAIKLYLMSLAYAEIPMDNSLAVSKYAECAATLERMVDIVTCTEHDDCAFEQAKDLNQDVATALVAANDHVKPLCLDCMRKRHGIRDVACRLGHGKPRSIPKLEGSRTTQQP</sequence>
<reference evidence="1" key="1">
    <citation type="journal article" date="2020" name="Stud. Mycol.">
        <title>101 Dothideomycetes genomes: a test case for predicting lifestyles and emergence of pathogens.</title>
        <authorList>
            <person name="Haridas S."/>
            <person name="Albert R."/>
            <person name="Binder M."/>
            <person name="Bloem J."/>
            <person name="Labutti K."/>
            <person name="Salamov A."/>
            <person name="Andreopoulos B."/>
            <person name="Baker S."/>
            <person name="Barry K."/>
            <person name="Bills G."/>
            <person name="Bluhm B."/>
            <person name="Cannon C."/>
            <person name="Castanera R."/>
            <person name="Culley D."/>
            <person name="Daum C."/>
            <person name="Ezra D."/>
            <person name="Gonzalez J."/>
            <person name="Henrissat B."/>
            <person name="Kuo A."/>
            <person name="Liang C."/>
            <person name="Lipzen A."/>
            <person name="Lutzoni F."/>
            <person name="Magnuson J."/>
            <person name="Mondo S."/>
            <person name="Nolan M."/>
            <person name="Ohm R."/>
            <person name="Pangilinan J."/>
            <person name="Park H.-J."/>
            <person name="Ramirez L."/>
            <person name="Alfaro M."/>
            <person name="Sun H."/>
            <person name="Tritt A."/>
            <person name="Yoshinaga Y."/>
            <person name="Zwiers L.-H."/>
            <person name="Turgeon B."/>
            <person name="Goodwin S."/>
            <person name="Spatafora J."/>
            <person name="Crous P."/>
            <person name="Grigoriev I."/>
        </authorList>
    </citation>
    <scope>NUCLEOTIDE SEQUENCE</scope>
    <source>
        <strain evidence="1">CBS 110217</strain>
    </source>
</reference>
<dbReference type="EMBL" id="ML978166">
    <property type="protein sequence ID" value="KAF2033412.1"/>
    <property type="molecule type" value="Genomic_DNA"/>
</dbReference>
<dbReference type="Proteomes" id="UP000799777">
    <property type="component" value="Unassembled WGS sequence"/>
</dbReference>
<proteinExistence type="predicted"/>
<keyword evidence="2" id="KW-1185">Reference proteome</keyword>
<dbReference type="AlphaFoldDB" id="A0A9P4HHL5"/>
<dbReference type="Gene3D" id="3.30.710.10">
    <property type="entry name" value="Potassium Channel Kv1.1, Chain A"/>
    <property type="match status" value="1"/>
</dbReference>
<comment type="caution">
    <text evidence="1">The sequence shown here is derived from an EMBL/GenBank/DDBJ whole genome shotgun (WGS) entry which is preliminary data.</text>
</comment>
<organism evidence="1 2">
    <name type="scientific">Setomelanomma holmii</name>
    <dbReference type="NCBI Taxonomy" id="210430"/>
    <lineage>
        <taxon>Eukaryota</taxon>
        <taxon>Fungi</taxon>
        <taxon>Dikarya</taxon>
        <taxon>Ascomycota</taxon>
        <taxon>Pezizomycotina</taxon>
        <taxon>Dothideomycetes</taxon>
        <taxon>Pleosporomycetidae</taxon>
        <taxon>Pleosporales</taxon>
        <taxon>Pleosporineae</taxon>
        <taxon>Phaeosphaeriaceae</taxon>
        <taxon>Setomelanomma</taxon>
    </lineage>
</organism>
<dbReference type="OrthoDB" id="5275938at2759"/>
<accession>A0A9P4HHL5</accession>
<dbReference type="InterPro" id="IPR011333">
    <property type="entry name" value="SKP1/BTB/POZ_sf"/>
</dbReference>
<gene>
    <name evidence="1" type="ORF">EK21DRAFT_58568</name>
</gene>
<protein>
    <recommendedName>
        <fullName evidence="3">BTB domain-containing protein</fullName>
    </recommendedName>
</protein>
<evidence type="ECO:0000313" key="2">
    <source>
        <dbReference type="Proteomes" id="UP000799777"/>
    </source>
</evidence>
<name>A0A9P4HHL5_9PLEO</name>
<evidence type="ECO:0000313" key="1">
    <source>
        <dbReference type="EMBL" id="KAF2033412.1"/>
    </source>
</evidence>
<evidence type="ECO:0008006" key="3">
    <source>
        <dbReference type="Google" id="ProtNLM"/>
    </source>
</evidence>